<gene>
    <name evidence="2" type="ORF">Ga0074812_11570</name>
</gene>
<evidence type="ECO:0000256" key="1">
    <source>
        <dbReference type="SAM" id="MobiDB-lite"/>
    </source>
</evidence>
<feature type="region of interest" description="Disordered" evidence="1">
    <location>
        <begin position="60"/>
        <end position="85"/>
    </location>
</feature>
<dbReference type="EMBL" id="FAOZ01000015">
    <property type="protein sequence ID" value="CUU57868.1"/>
    <property type="molecule type" value="Genomic_DNA"/>
</dbReference>
<keyword evidence="3" id="KW-1185">Reference proteome</keyword>
<proteinExistence type="predicted"/>
<feature type="compositionally biased region" description="Low complexity" evidence="1">
    <location>
        <begin position="63"/>
        <end position="76"/>
    </location>
</feature>
<evidence type="ECO:0000313" key="3">
    <source>
        <dbReference type="Proteomes" id="UP000198802"/>
    </source>
</evidence>
<evidence type="ECO:0000313" key="2">
    <source>
        <dbReference type="EMBL" id="CUU57868.1"/>
    </source>
</evidence>
<sequence length="144" mass="15405">MGRPFHVYDYEGEHLGAFPSWERAHEWAHLQAVLNGVPTPLEVEDRSTSSRRRVWADRCEPVGAGASNPGAPASTGTHAQVRSEAHVDADTDLLAAGRCAAVRAPVFAPPHPRQSTEYADGFVADGVLTEGGHTALTDAARIEL</sequence>
<organism evidence="2 3">
    <name type="scientific">Parafrankia irregularis</name>
    <dbReference type="NCBI Taxonomy" id="795642"/>
    <lineage>
        <taxon>Bacteria</taxon>
        <taxon>Bacillati</taxon>
        <taxon>Actinomycetota</taxon>
        <taxon>Actinomycetes</taxon>
        <taxon>Frankiales</taxon>
        <taxon>Frankiaceae</taxon>
        <taxon>Parafrankia</taxon>
    </lineage>
</organism>
<dbReference type="AlphaFoldDB" id="A0A0S4QSS0"/>
<dbReference type="Proteomes" id="UP000198802">
    <property type="component" value="Unassembled WGS sequence"/>
</dbReference>
<dbReference type="RefSeq" id="WP_091280043.1">
    <property type="nucleotide sequence ID" value="NZ_FAOZ01000015.1"/>
</dbReference>
<protein>
    <submittedName>
        <fullName evidence="2">Uncharacterized protein</fullName>
    </submittedName>
</protein>
<name>A0A0S4QSS0_9ACTN</name>
<accession>A0A0S4QSS0</accession>
<reference evidence="3" key="1">
    <citation type="submission" date="2015-11" db="EMBL/GenBank/DDBJ databases">
        <authorList>
            <person name="Varghese N."/>
        </authorList>
    </citation>
    <scope>NUCLEOTIDE SEQUENCE [LARGE SCALE GENOMIC DNA]</scope>
    <source>
        <strain evidence="3">DSM 45899</strain>
    </source>
</reference>